<keyword evidence="3 5" id="KW-1133">Transmembrane helix</keyword>
<evidence type="ECO:0000256" key="1">
    <source>
        <dbReference type="ARBA" id="ARBA00004141"/>
    </source>
</evidence>
<gene>
    <name evidence="6" type="ORF">XAT740_LOCUS23988</name>
</gene>
<evidence type="ECO:0000313" key="7">
    <source>
        <dbReference type="Proteomes" id="UP000663828"/>
    </source>
</evidence>
<feature type="transmembrane region" description="Helical" evidence="5">
    <location>
        <begin position="148"/>
        <end position="167"/>
    </location>
</feature>
<protein>
    <recommendedName>
        <fullName evidence="5">Phosphatidylinositol-glycan biosynthesis class W protein</fullName>
        <ecNumber evidence="5">2.3.-.-</ecNumber>
    </recommendedName>
</protein>
<keyword evidence="2 5" id="KW-0812">Transmembrane</keyword>
<reference evidence="6" key="1">
    <citation type="submission" date="2021-02" db="EMBL/GenBank/DDBJ databases">
        <authorList>
            <person name="Nowell W R."/>
        </authorList>
    </citation>
    <scope>NUCLEOTIDE SEQUENCE</scope>
</reference>
<dbReference type="EC" id="2.3.-.-" evidence="5"/>
<feature type="transmembrane region" description="Helical" evidence="5">
    <location>
        <begin position="237"/>
        <end position="255"/>
    </location>
</feature>
<evidence type="ECO:0000256" key="5">
    <source>
        <dbReference type="RuleBase" id="RU280819"/>
    </source>
</evidence>
<keyword evidence="5" id="KW-0808">Transferase</keyword>
<dbReference type="EMBL" id="CAJNOR010001835">
    <property type="protein sequence ID" value="CAF1207127.1"/>
    <property type="molecule type" value="Genomic_DNA"/>
</dbReference>
<proteinExistence type="inferred from homology"/>
<dbReference type="PIRSF" id="PIRSF017321">
    <property type="entry name" value="GWT1"/>
    <property type="match status" value="1"/>
</dbReference>
<dbReference type="GO" id="GO:0032216">
    <property type="term" value="F:glucosaminyl-phosphatidylinositol O-acyltransferase activity"/>
    <property type="evidence" value="ECO:0007669"/>
    <property type="project" value="TreeGrafter"/>
</dbReference>
<evidence type="ECO:0000256" key="3">
    <source>
        <dbReference type="ARBA" id="ARBA00022989"/>
    </source>
</evidence>
<feature type="transmembrane region" description="Helical" evidence="5">
    <location>
        <begin position="382"/>
        <end position="400"/>
    </location>
</feature>
<organism evidence="6 7">
    <name type="scientific">Adineta ricciae</name>
    <name type="common">Rotifer</name>
    <dbReference type="NCBI Taxonomy" id="249248"/>
    <lineage>
        <taxon>Eukaryota</taxon>
        <taxon>Metazoa</taxon>
        <taxon>Spiralia</taxon>
        <taxon>Gnathifera</taxon>
        <taxon>Rotifera</taxon>
        <taxon>Eurotatoria</taxon>
        <taxon>Bdelloidea</taxon>
        <taxon>Adinetida</taxon>
        <taxon>Adinetidae</taxon>
        <taxon>Adineta</taxon>
    </lineage>
</organism>
<accession>A0A814X690</accession>
<comment type="subcellular location">
    <subcellularLocation>
        <location evidence="5">Endoplasmic reticulum membrane</location>
        <topology evidence="5">Multi-pass membrane protein</topology>
    </subcellularLocation>
    <subcellularLocation>
        <location evidence="1">Membrane</location>
        <topology evidence="1">Multi-pass membrane protein</topology>
    </subcellularLocation>
</comment>
<evidence type="ECO:0000313" key="6">
    <source>
        <dbReference type="EMBL" id="CAF1207127.1"/>
    </source>
</evidence>
<comment type="function">
    <text evidence="5">A acetyltransferase, which acetylates the inositol ring of phosphatidylinositol during biosynthesis of GPI-anchor.</text>
</comment>
<feature type="transmembrane region" description="Helical" evidence="5">
    <location>
        <begin position="336"/>
        <end position="361"/>
    </location>
</feature>
<evidence type="ECO:0000256" key="4">
    <source>
        <dbReference type="ARBA" id="ARBA00023136"/>
    </source>
</evidence>
<feature type="transmembrane region" description="Helical" evidence="5">
    <location>
        <begin position="213"/>
        <end position="232"/>
    </location>
</feature>
<comment type="similarity">
    <text evidence="5">Belongs to the PIGW family.</text>
</comment>
<feature type="transmembrane region" description="Helical" evidence="5">
    <location>
        <begin position="311"/>
        <end position="330"/>
    </location>
</feature>
<dbReference type="Pfam" id="PF06423">
    <property type="entry name" value="GWT1"/>
    <property type="match status" value="1"/>
</dbReference>
<name>A0A814X690_ADIRI</name>
<comment type="pathway">
    <text evidence="5">Glycolipid biosynthesis; glycosylphosphatidylinositol-anchor biosynthesis.</text>
</comment>
<comment type="caution">
    <text evidence="6">The sequence shown here is derived from an EMBL/GenBank/DDBJ whole genome shotgun (WGS) entry which is preliminary data.</text>
</comment>
<keyword evidence="5" id="KW-0012">Acyltransferase</keyword>
<dbReference type="PANTHER" id="PTHR20661">
    <property type="entry name" value="PHOSPHATIDYLINOSITOL-GLYCAN BIOSYNTHESIS CLASS W PROTEIN"/>
    <property type="match status" value="1"/>
</dbReference>
<dbReference type="Proteomes" id="UP000663828">
    <property type="component" value="Unassembled WGS sequence"/>
</dbReference>
<dbReference type="UniPathway" id="UPA00196"/>
<keyword evidence="5" id="KW-0256">Endoplasmic reticulum</keyword>
<dbReference type="InterPro" id="IPR009447">
    <property type="entry name" value="PIGW/GWT1"/>
</dbReference>
<keyword evidence="4 5" id="KW-0472">Membrane</keyword>
<feature type="transmembrane region" description="Helical" evidence="5">
    <location>
        <begin position="179"/>
        <end position="201"/>
    </location>
</feature>
<dbReference type="GO" id="GO:0006506">
    <property type="term" value="P:GPI anchor biosynthetic process"/>
    <property type="evidence" value="ECO:0007669"/>
    <property type="project" value="UniProtKB-UniPathway"/>
</dbReference>
<dbReference type="GO" id="GO:0072659">
    <property type="term" value="P:protein localization to plasma membrane"/>
    <property type="evidence" value="ECO:0007669"/>
    <property type="project" value="TreeGrafter"/>
</dbReference>
<feature type="transmembrane region" description="Helical" evidence="5">
    <location>
        <begin position="406"/>
        <end position="425"/>
    </location>
</feature>
<evidence type="ECO:0000256" key="2">
    <source>
        <dbReference type="ARBA" id="ARBA00022692"/>
    </source>
</evidence>
<feature type="transmembrane region" description="Helical" evidence="5">
    <location>
        <begin position="20"/>
        <end position="40"/>
    </location>
</feature>
<dbReference type="AlphaFoldDB" id="A0A814X690"/>
<keyword evidence="7" id="KW-1185">Reference proteome</keyword>
<dbReference type="PANTHER" id="PTHR20661:SF0">
    <property type="entry name" value="PHOSPHATIDYLINOSITOL-GLYCAN BIOSYNTHESIS CLASS W PROTEIN"/>
    <property type="match status" value="1"/>
</dbReference>
<feature type="transmembrane region" description="Helical" evidence="5">
    <location>
        <begin position="115"/>
        <end position="136"/>
    </location>
</feature>
<feature type="transmembrane region" description="Helical" evidence="5">
    <location>
        <begin position="52"/>
        <end position="70"/>
    </location>
</feature>
<dbReference type="GO" id="GO:0005789">
    <property type="term" value="C:endoplasmic reticulum membrane"/>
    <property type="evidence" value="ECO:0007669"/>
    <property type="project" value="UniProtKB-SubCell"/>
</dbReference>
<feature type="transmembrane region" description="Helical" evidence="5">
    <location>
        <begin position="76"/>
        <end position="94"/>
    </location>
</feature>
<keyword evidence="5" id="KW-0337">GPI-anchor biosynthesis</keyword>
<sequence>MDDYRQRKEFFVSNLNGTTLYETGAMMINICTTYFLYQILQSSFPKSRTWNYFSEYIIIVIPLIFTTTALSSFNHLLHFILCGISLLIYLIRNPSSSSERQSSNPNSSYSRILEVFRGQMLVVTCICILAVDFPIFPRRYAKTEHYGYSTMDLGVGLFAMAHGMVSSEARDKQTKIRDLFLENFVLLLLGIIRLLSIKYFSYVEHVSEYGVHWNFFLTLCFMKLFASCLLFITKNVLLSIAVSLVFHQMFLLQYLQFDTYLINSNQTRIGFTDANREGIFSLSGYVCLHLIGVYMGKYVIRNEREQRFKDIISKFTIASLILCAISYNSSRKLCNFGYITSTAGLACMTLAGFGVTQWLLVRKGYSTESALLKSVNQKGLDVFLLGNVLTGMINLNINTIDTPDFLALFILILYTIIITSSAYFLPSVIKLLMKYVNLSKH</sequence>
<feature type="transmembrane region" description="Helical" evidence="5">
    <location>
        <begin position="279"/>
        <end position="299"/>
    </location>
</feature>